<dbReference type="AlphaFoldDB" id="A0A1I1AQQ2"/>
<feature type="signal peptide" evidence="2">
    <location>
        <begin position="1"/>
        <end position="24"/>
    </location>
</feature>
<evidence type="ECO:0000256" key="1">
    <source>
        <dbReference type="SAM" id="MobiDB-lite"/>
    </source>
</evidence>
<dbReference type="STRING" id="988821.SAMN05421867_12152"/>
<evidence type="ECO:0000256" key="2">
    <source>
        <dbReference type="SAM" id="SignalP"/>
    </source>
</evidence>
<dbReference type="Proteomes" id="UP000199012">
    <property type="component" value="Unassembled WGS sequence"/>
</dbReference>
<dbReference type="EMBL" id="FOKA01000021">
    <property type="protein sequence ID" value="SFB40379.1"/>
    <property type="molecule type" value="Genomic_DNA"/>
</dbReference>
<feature type="compositionally biased region" description="Gly residues" evidence="1">
    <location>
        <begin position="53"/>
        <end position="66"/>
    </location>
</feature>
<keyword evidence="2" id="KW-0732">Signal</keyword>
<name>A0A1I1AQQ2_9CELL</name>
<gene>
    <name evidence="3" type="ORF">SAMN05421867_12152</name>
</gene>
<protein>
    <recommendedName>
        <fullName evidence="5">PKD domain-containing protein</fullName>
    </recommendedName>
</protein>
<feature type="region of interest" description="Disordered" evidence="1">
    <location>
        <begin position="46"/>
        <end position="68"/>
    </location>
</feature>
<feature type="chain" id="PRO_5039399512" description="PKD domain-containing protein" evidence="2">
    <location>
        <begin position="25"/>
        <end position="318"/>
    </location>
</feature>
<dbReference type="RefSeq" id="WP_090034947.1">
    <property type="nucleotide sequence ID" value="NZ_BONM01000014.1"/>
</dbReference>
<evidence type="ECO:0000313" key="3">
    <source>
        <dbReference type="EMBL" id="SFB40379.1"/>
    </source>
</evidence>
<evidence type="ECO:0008006" key="5">
    <source>
        <dbReference type="Google" id="ProtNLM"/>
    </source>
</evidence>
<proteinExistence type="predicted"/>
<keyword evidence="4" id="KW-1185">Reference proteome</keyword>
<organism evidence="3 4">
    <name type="scientific">Cellulomonas marina</name>
    <dbReference type="NCBI Taxonomy" id="988821"/>
    <lineage>
        <taxon>Bacteria</taxon>
        <taxon>Bacillati</taxon>
        <taxon>Actinomycetota</taxon>
        <taxon>Actinomycetes</taxon>
        <taxon>Micrococcales</taxon>
        <taxon>Cellulomonadaceae</taxon>
        <taxon>Cellulomonas</taxon>
    </lineage>
</organism>
<reference evidence="4" key="1">
    <citation type="submission" date="2016-10" db="EMBL/GenBank/DDBJ databases">
        <authorList>
            <person name="Varghese N."/>
            <person name="Submissions S."/>
        </authorList>
    </citation>
    <scope>NUCLEOTIDE SEQUENCE [LARGE SCALE GENOMIC DNA]</scope>
    <source>
        <strain evidence="4">CGMCC 4.6945</strain>
    </source>
</reference>
<accession>A0A1I1AQQ2</accession>
<evidence type="ECO:0000313" key="4">
    <source>
        <dbReference type="Proteomes" id="UP000199012"/>
    </source>
</evidence>
<sequence length="318" mass="32745">MLTRTLRILLVALLLVLPSAFQPAAAEPIQCPPGTTPVRGQCTITVTDPEEPGGPGGPGNGGGGASGPTTCSFGGREVPCSLEGYYWVAGKGCYARTADPQPPAGAPVWGGRTDGVILVCVQPSCLGQDAGECYSETYWAASAPGAGPSPRELADQAVAAMDFRAPEIGITGKGDDPDSMQIIGLPTWLWVADPDEHTVGPITRSASAGGLTVTATGTLDRIVWNMGDGRSVTCTGPSAKGTAYEARYQDQPSPTCGHRYARTSAGRPGEAYTVTATSYWTVAWAGGGQSGTIPLTFTRTTQLRVGELQVIVTDGAGR</sequence>
<dbReference type="OrthoDB" id="3742379at2"/>